<dbReference type="RefSeq" id="WP_015049431.1">
    <property type="nucleotide sequence ID" value="NC_018870.1"/>
</dbReference>
<evidence type="ECO:0000256" key="4">
    <source>
        <dbReference type="ARBA" id="ARBA00022741"/>
    </source>
</evidence>
<evidence type="ECO:0000256" key="2">
    <source>
        <dbReference type="ARBA" id="ARBA00011903"/>
    </source>
</evidence>
<dbReference type="GO" id="GO:0005886">
    <property type="term" value="C:plasma membrane"/>
    <property type="evidence" value="ECO:0007669"/>
    <property type="project" value="UniProtKB-ARBA"/>
</dbReference>
<evidence type="ECO:0000256" key="3">
    <source>
        <dbReference type="ARBA" id="ARBA00022679"/>
    </source>
</evidence>
<dbReference type="PANTHER" id="PTHR32309">
    <property type="entry name" value="TYROSINE-PROTEIN KINASE"/>
    <property type="match status" value="1"/>
</dbReference>
<keyword evidence="11" id="KW-1185">Reference proteome</keyword>
<dbReference type="Pfam" id="PF01656">
    <property type="entry name" value="CbiA"/>
    <property type="match status" value="1"/>
</dbReference>
<dbReference type="EC" id="2.7.10.2" evidence="2"/>
<keyword evidence="3 10" id="KW-0808">Transferase</keyword>
<dbReference type="KEGG" id="tpz:Tph_c02650"/>
<sequence length="241" mass="26361">MKKGFKEFNNGFSPGLITVDYPRSAVSEAYRTMRTNLSFASIDQECRLLLVTSVAPSEGKTTTAVNLAVTLVQAGSSVLLVDCDLRKPGVHKILGLENGGGLTNVLVQGRSPSELFHEGPVEGLRVLTSGPIPPNPAELLGSERTKQLWPQLLEEFDYVLLDSPPVLAVTDSVLLASQVDGVLLVISAGMQRVDVAQEAKEQLLKANARILGVVLNKVKIPARDYHYYYYYHSREEGKIRL</sequence>
<dbReference type="FunFam" id="3.40.50.300:FF:000527">
    <property type="entry name" value="Tyrosine-protein kinase etk"/>
    <property type="match status" value="1"/>
</dbReference>
<reference evidence="10 11" key="1">
    <citation type="journal article" date="2012" name="BMC Genomics">
        <title>Genome-guided analysis of physiological and morphological traits of the fermentative acetate oxidizer Thermacetogenium phaeum.</title>
        <authorList>
            <person name="Oehler D."/>
            <person name="Poehlein A."/>
            <person name="Leimbach A."/>
            <person name="Muller N."/>
            <person name="Daniel R."/>
            <person name="Gottschalk G."/>
            <person name="Schink B."/>
        </authorList>
    </citation>
    <scope>NUCLEOTIDE SEQUENCE [LARGE SCALE GENOMIC DNA]</scope>
    <source>
        <strain evidence="11">ATCC BAA-254 / DSM 26808 / PB</strain>
    </source>
</reference>
<dbReference type="AlphaFoldDB" id="K4LEJ6"/>
<evidence type="ECO:0000256" key="8">
    <source>
        <dbReference type="ARBA" id="ARBA00051245"/>
    </source>
</evidence>
<evidence type="ECO:0000256" key="5">
    <source>
        <dbReference type="ARBA" id="ARBA00022777"/>
    </source>
</evidence>
<dbReference type="GO" id="GO:0004715">
    <property type="term" value="F:non-membrane spanning protein tyrosine kinase activity"/>
    <property type="evidence" value="ECO:0007669"/>
    <property type="project" value="UniProtKB-EC"/>
</dbReference>
<keyword evidence="4" id="KW-0547">Nucleotide-binding</keyword>
<dbReference type="NCBIfam" id="TIGR01007">
    <property type="entry name" value="eps_fam"/>
    <property type="match status" value="1"/>
</dbReference>
<evidence type="ECO:0000313" key="10">
    <source>
        <dbReference type="EMBL" id="AFV10512.1"/>
    </source>
</evidence>
<evidence type="ECO:0000313" key="11">
    <source>
        <dbReference type="Proteomes" id="UP000000467"/>
    </source>
</evidence>
<dbReference type="GO" id="GO:0042802">
    <property type="term" value="F:identical protein binding"/>
    <property type="evidence" value="ECO:0007669"/>
    <property type="project" value="UniProtKB-ARBA"/>
</dbReference>
<keyword evidence="7" id="KW-0829">Tyrosine-protein kinase</keyword>
<dbReference type="PANTHER" id="PTHR32309:SF13">
    <property type="entry name" value="FERRIC ENTEROBACTIN TRANSPORT PROTEIN FEPE"/>
    <property type="match status" value="1"/>
</dbReference>
<dbReference type="CDD" id="cd05387">
    <property type="entry name" value="BY-kinase"/>
    <property type="match status" value="1"/>
</dbReference>
<dbReference type="Gene3D" id="3.40.50.300">
    <property type="entry name" value="P-loop containing nucleotide triphosphate hydrolases"/>
    <property type="match status" value="1"/>
</dbReference>
<comment type="catalytic activity">
    <reaction evidence="8">
        <text>L-tyrosyl-[protein] + ATP = O-phospho-L-tyrosyl-[protein] + ADP + H(+)</text>
        <dbReference type="Rhea" id="RHEA:10596"/>
        <dbReference type="Rhea" id="RHEA-COMP:10136"/>
        <dbReference type="Rhea" id="RHEA-COMP:20101"/>
        <dbReference type="ChEBI" id="CHEBI:15378"/>
        <dbReference type="ChEBI" id="CHEBI:30616"/>
        <dbReference type="ChEBI" id="CHEBI:46858"/>
        <dbReference type="ChEBI" id="CHEBI:61978"/>
        <dbReference type="ChEBI" id="CHEBI:456216"/>
        <dbReference type="EC" id="2.7.10.2"/>
    </reaction>
</comment>
<dbReference type="InterPro" id="IPR050445">
    <property type="entry name" value="Bact_polysacc_biosynth/exp"/>
</dbReference>
<keyword evidence="5 10" id="KW-0418">Kinase</keyword>
<keyword evidence="6" id="KW-0067">ATP-binding</keyword>
<proteinExistence type="inferred from homology"/>
<dbReference type="OrthoDB" id="9794577at2"/>
<accession>K4LEJ6</accession>
<evidence type="ECO:0000256" key="6">
    <source>
        <dbReference type="ARBA" id="ARBA00022840"/>
    </source>
</evidence>
<dbReference type="eggNOG" id="COG0489">
    <property type="taxonomic scope" value="Bacteria"/>
</dbReference>
<dbReference type="InterPro" id="IPR005702">
    <property type="entry name" value="Wzc-like_C"/>
</dbReference>
<feature type="domain" description="CobQ/CobB/MinD/ParA nucleotide binding" evidence="9">
    <location>
        <begin position="56"/>
        <end position="221"/>
    </location>
</feature>
<dbReference type="EMBL" id="CP003732">
    <property type="protein sequence ID" value="AFV10512.1"/>
    <property type="molecule type" value="Genomic_DNA"/>
</dbReference>
<dbReference type="InterPro" id="IPR027417">
    <property type="entry name" value="P-loop_NTPase"/>
</dbReference>
<evidence type="ECO:0000256" key="7">
    <source>
        <dbReference type="ARBA" id="ARBA00023137"/>
    </source>
</evidence>
<dbReference type="HOGENOM" id="CLU_052027_2_1_9"/>
<protein>
    <recommendedName>
        <fullName evidence="2">non-specific protein-tyrosine kinase</fullName>
        <ecNumber evidence="2">2.7.10.2</ecNumber>
    </recommendedName>
</protein>
<dbReference type="Proteomes" id="UP000000467">
    <property type="component" value="Chromosome"/>
</dbReference>
<comment type="similarity">
    <text evidence="1">Belongs to the CpsD/CapB family.</text>
</comment>
<dbReference type="InterPro" id="IPR002586">
    <property type="entry name" value="CobQ/CobB/MinD/ParA_Nub-bd_dom"/>
</dbReference>
<dbReference type="GO" id="GO:0005524">
    <property type="term" value="F:ATP binding"/>
    <property type="evidence" value="ECO:0007669"/>
    <property type="project" value="UniProtKB-KW"/>
</dbReference>
<name>K4LEJ6_THEPS</name>
<organism evidence="10 11">
    <name type="scientific">Thermacetogenium phaeum (strain ATCC BAA-254 / DSM 26808 / PB)</name>
    <dbReference type="NCBI Taxonomy" id="1089553"/>
    <lineage>
        <taxon>Bacteria</taxon>
        <taxon>Bacillati</taxon>
        <taxon>Bacillota</taxon>
        <taxon>Clostridia</taxon>
        <taxon>Thermoanaerobacterales</taxon>
        <taxon>Thermoanaerobacteraceae</taxon>
        <taxon>Thermacetogenium</taxon>
    </lineage>
</organism>
<evidence type="ECO:0000259" key="9">
    <source>
        <dbReference type="Pfam" id="PF01656"/>
    </source>
</evidence>
<evidence type="ECO:0000256" key="1">
    <source>
        <dbReference type="ARBA" id="ARBA00007316"/>
    </source>
</evidence>
<dbReference type="SUPFAM" id="SSF52540">
    <property type="entry name" value="P-loop containing nucleoside triphosphate hydrolases"/>
    <property type="match status" value="1"/>
</dbReference>
<dbReference type="STRING" id="1089553.Tph_c02650"/>
<gene>
    <name evidence="10" type="primary">yveL</name>
    <name evidence="10" type="ordered locus">Tph_c02650</name>
</gene>